<proteinExistence type="predicted"/>
<reference evidence="1 2" key="1">
    <citation type="journal article" date="2008" name="Virus Genes">
        <title>Genomic sequence analysis of a granulovirus isolated from the Old World bollworm, Helicoverpa armigera.</title>
        <authorList>
            <person name="Harrison R.L."/>
            <person name="Popham H.J."/>
        </authorList>
    </citation>
    <scope>NUCLEOTIDE SEQUENCE [LARGE SCALE GENOMIC DNA]</scope>
</reference>
<name>A9YMK7_9BBAC</name>
<dbReference type="InterPro" id="IPR009265">
    <property type="entry name" value="AcMNPV_Orf29"/>
</dbReference>
<evidence type="ECO:0000313" key="2">
    <source>
        <dbReference type="Proteomes" id="UP000203266"/>
    </source>
</evidence>
<sequence>MDPRQQRPSLNKFNKLPLADQLTMINCMKSDMIKVTTRHERLARIEKHPEETQHRLRVLRETYLLALADMV</sequence>
<dbReference type="OrthoDB" id="27863at10239"/>
<dbReference type="Proteomes" id="UP000203266">
    <property type="component" value="Segment"/>
</dbReference>
<dbReference type="KEGG" id="vg:10973699"/>
<dbReference type="EMBL" id="EU255577">
    <property type="protein sequence ID" value="ABY47706.1"/>
    <property type="molecule type" value="Genomic_DNA"/>
</dbReference>
<dbReference type="RefSeq" id="YP_001648997.1">
    <property type="nucleotide sequence ID" value="NC_010240.1"/>
</dbReference>
<dbReference type="GeneID" id="10973699"/>
<keyword evidence="2" id="KW-1185">Reference proteome</keyword>
<protein>
    <submittedName>
        <fullName evidence="1">Uncharacterized protein</fullName>
    </submittedName>
</protein>
<evidence type="ECO:0000313" key="1">
    <source>
        <dbReference type="EMBL" id="ABY47706.1"/>
    </source>
</evidence>
<dbReference type="Pfam" id="PF06034">
    <property type="entry name" value="DUF919"/>
    <property type="match status" value="1"/>
</dbReference>
<organism evidence="1 2">
    <name type="scientific">Helicoverpa armigera granulovirus</name>
    <dbReference type="NCBI Taxonomy" id="489830"/>
    <lineage>
        <taxon>Viruses</taxon>
        <taxon>Viruses incertae sedis</taxon>
        <taxon>Naldaviricetes</taxon>
        <taxon>Lefavirales</taxon>
        <taxon>Baculoviridae</taxon>
        <taxon>Betabaculovirus</taxon>
        <taxon>Betabaculovirus helarmigerae</taxon>
    </lineage>
</organism>
<accession>A9YMK7</accession>